<evidence type="ECO:0000313" key="7">
    <source>
        <dbReference type="EMBL" id="PIO58608.1"/>
    </source>
</evidence>
<dbReference type="GO" id="GO:0000981">
    <property type="term" value="F:DNA-binding transcription factor activity, RNA polymerase II-specific"/>
    <property type="evidence" value="ECO:0007669"/>
    <property type="project" value="TreeGrafter"/>
</dbReference>
<dbReference type="PROSITE" id="PS00028">
    <property type="entry name" value="ZINC_FINGER_C2H2_1"/>
    <property type="match status" value="2"/>
</dbReference>
<keyword evidence="3 5" id="KW-0863">Zinc-finger</keyword>
<dbReference type="GO" id="GO:0005634">
    <property type="term" value="C:nucleus"/>
    <property type="evidence" value="ECO:0007669"/>
    <property type="project" value="TreeGrafter"/>
</dbReference>
<dbReference type="SUPFAM" id="SSF57667">
    <property type="entry name" value="beta-beta-alpha zinc fingers"/>
    <property type="match status" value="1"/>
</dbReference>
<sequence length="278" mass="31722">MVVHNASEAQKPFSCNRCHKRFNLKSTLKLHMDVHSRKDVDDPILTNPKCPVCMKHLSSRNALRKHMAAHERNYECSKKKKNQLLELHKEVHNRGPIYCEYCPAILQGRQQYTQHVQTRHQPESGVTKHTGVDLTDRAVGAVSAQFPELTGRELAEGLFRTRAQSVTQDDVEASVVMRARPADPACPSMVELLAPPEAVEFVRRCDVCEVDLNSKEASDAHFLSEDHETAQVLHHLVFTKYFVIRLAKLRLYNGHKKHGPCFLHLCLFDDRTSSTELR</sequence>
<proteinExistence type="predicted"/>
<dbReference type="PANTHER" id="PTHR24409">
    <property type="entry name" value="ZINC FINGER PROTEIN 142"/>
    <property type="match status" value="1"/>
</dbReference>
<dbReference type="Gene3D" id="3.30.160.60">
    <property type="entry name" value="Classic Zinc Finger"/>
    <property type="match status" value="2"/>
</dbReference>
<evidence type="ECO:0000256" key="3">
    <source>
        <dbReference type="ARBA" id="ARBA00022771"/>
    </source>
</evidence>
<dbReference type="PROSITE" id="PS50157">
    <property type="entry name" value="ZINC_FINGER_C2H2_2"/>
    <property type="match status" value="1"/>
</dbReference>
<evidence type="ECO:0000313" key="8">
    <source>
        <dbReference type="Proteomes" id="UP000230423"/>
    </source>
</evidence>
<dbReference type="InterPro" id="IPR013087">
    <property type="entry name" value="Znf_C2H2_type"/>
</dbReference>
<dbReference type="GO" id="GO:0008270">
    <property type="term" value="F:zinc ion binding"/>
    <property type="evidence" value="ECO:0007669"/>
    <property type="project" value="UniProtKB-KW"/>
</dbReference>
<keyword evidence="1" id="KW-0479">Metal-binding</keyword>
<evidence type="ECO:0000256" key="4">
    <source>
        <dbReference type="ARBA" id="ARBA00022833"/>
    </source>
</evidence>
<evidence type="ECO:0000259" key="6">
    <source>
        <dbReference type="PROSITE" id="PS50157"/>
    </source>
</evidence>
<dbReference type="EMBL" id="KZ360582">
    <property type="protein sequence ID" value="PIO58608.1"/>
    <property type="molecule type" value="Genomic_DNA"/>
</dbReference>
<keyword evidence="2" id="KW-0677">Repeat</keyword>
<protein>
    <submittedName>
        <fullName evidence="7">Zinc finger, C2H2 type</fullName>
    </submittedName>
</protein>
<evidence type="ECO:0000256" key="1">
    <source>
        <dbReference type="ARBA" id="ARBA00022723"/>
    </source>
</evidence>
<reference evidence="7 8" key="1">
    <citation type="submission" date="2015-09" db="EMBL/GenBank/DDBJ databases">
        <title>Draft genome of the parasitic nematode Teladorsagia circumcincta isolate WARC Sus (inbred).</title>
        <authorList>
            <person name="Mitreva M."/>
        </authorList>
    </citation>
    <scope>NUCLEOTIDE SEQUENCE [LARGE SCALE GENOMIC DNA]</scope>
    <source>
        <strain evidence="7 8">S</strain>
    </source>
</reference>
<dbReference type="AlphaFoldDB" id="A0A2G9TL60"/>
<keyword evidence="4" id="KW-0862">Zinc</keyword>
<name>A0A2G9TL60_TELCI</name>
<dbReference type="InterPro" id="IPR036236">
    <property type="entry name" value="Znf_C2H2_sf"/>
</dbReference>
<dbReference type="Proteomes" id="UP000230423">
    <property type="component" value="Unassembled WGS sequence"/>
</dbReference>
<dbReference type="OrthoDB" id="6077919at2759"/>
<organism evidence="7 8">
    <name type="scientific">Teladorsagia circumcincta</name>
    <name type="common">Brown stomach worm</name>
    <name type="synonym">Ostertagia circumcincta</name>
    <dbReference type="NCBI Taxonomy" id="45464"/>
    <lineage>
        <taxon>Eukaryota</taxon>
        <taxon>Metazoa</taxon>
        <taxon>Ecdysozoa</taxon>
        <taxon>Nematoda</taxon>
        <taxon>Chromadorea</taxon>
        <taxon>Rhabditida</taxon>
        <taxon>Rhabditina</taxon>
        <taxon>Rhabditomorpha</taxon>
        <taxon>Strongyloidea</taxon>
        <taxon>Trichostrongylidae</taxon>
        <taxon>Teladorsagia</taxon>
    </lineage>
</organism>
<feature type="domain" description="C2H2-type" evidence="6">
    <location>
        <begin position="13"/>
        <end position="40"/>
    </location>
</feature>
<gene>
    <name evidence="7" type="ORF">TELCIR_19952</name>
</gene>
<dbReference type="PANTHER" id="PTHR24409:SF295">
    <property type="entry name" value="AZ2-RELATED"/>
    <property type="match status" value="1"/>
</dbReference>
<accession>A0A2G9TL60</accession>
<dbReference type="SMART" id="SM00355">
    <property type="entry name" value="ZnF_C2H2"/>
    <property type="match status" value="4"/>
</dbReference>
<dbReference type="FunFam" id="3.30.160.60:FF:000100">
    <property type="entry name" value="Zinc finger 45-like"/>
    <property type="match status" value="1"/>
</dbReference>
<evidence type="ECO:0000256" key="5">
    <source>
        <dbReference type="PROSITE-ProRule" id="PRU00042"/>
    </source>
</evidence>
<dbReference type="GO" id="GO:0000977">
    <property type="term" value="F:RNA polymerase II transcription regulatory region sequence-specific DNA binding"/>
    <property type="evidence" value="ECO:0007669"/>
    <property type="project" value="TreeGrafter"/>
</dbReference>
<keyword evidence="8" id="KW-1185">Reference proteome</keyword>
<evidence type="ECO:0000256" key="2">
    <source>
        <dbReference type="ARBA" id="ARBA00022737"/>
    </source>
</evidence>